<evidence type="ECO:0000259" key="8">
    <source>
        <dbReference type="PROSITE" id="PS51332"/>
    </source>
</evidence>
<evidence type="ECO:0000313" key="9">
    <source>
        <dbReference type="EMBL" id="WBL37436.1"/>
    </source>
</evidence>
<feature type="region of interest" description="Disordered" evidence="7">
    <location>
        <begin position="1"/>
        <end position="22"/>
    </location>
</feature>
<keyword evidence="3" id="KW-0846">Cobalamin</keyword>
<sequence length="685" mass="75461">MTSPTDPGQAPPQRLPHRLYDADGNPTTDRPWIFRTYAGHSSAAASNALYRKNLAAGQTGLSVAFDLPTQTGYSSDHPLALPEVGKVGVPINTIDDMHQLFEGIPLAEMNTSMTINATAMWLLALYIGVARERGEDVRKLQGTTQNDIIKEYLARGTYIFPPEASLRLIAEMYEYCLDNLPKWNASNICSYHLQEAGATPAQELAFALANAIGVLDTIRERGAVPPERFPDVVGRISFFVNSGIRFIEEMCKMRAFVELWDEITRDRYGVQDPKQRLFRYGVQVNSLGLTEQQPENNAWRILIEALGVTLSRKARCRALQLPAWNEALSLPRPWDQQWSLRLQQILAYETDLLEYPDIFDGSVVIESKTEELKRQAREEIARIEAMGGIRAAVESGYLKSQLVRSMSERVSKINSGELVIVGVNRWTEGLPSPLLTGEDGGIFKVDEAETRRTLEALAAVKANRDPARVQAALAALEEAARTGKNMMEPSIECALARVTTGEWADTLRRVFGEYRPPTGVEGQRLYVDSDRVAEVRRRAEEFVRRTGHRPRIVVGKPGLDGHSNGAEVIAVAARHCGFDVVYSGIRLTPEEIVQSAIEEAADVIGLSILSGSHLDLTRQVIEGLRAAGAGDAIPVIVGGIIPKDDHEALRALGARQIFTPADFDLADVMSRIMDVVEAQAGAGAR</sequence>
<dbReference type="NCBIfam" id="TIGR00640">
    <property type="entry name" value="acid_CoA_mut_C"/>
    <property type="match status" value="1"/>
</dbReference>
<evidence type="ECO:0000256" key="1">
    <source>
        <dbReference type="ARBA" id="ARBA00001922"/>
    </source>
</evidence>
<dbReference type="PROSITE" id="PS51332">
    <property type="entry name" value="B12_BINDING"/>
    <property type="match status" value="1"/>
</dbReference>
<dbReference type="InterPro" id="IPR006099">
    <property type="entry name" value="MeMalonylCoA_mutase_a/b_cat"/>
</dbReference>
<comment type="similarity">
    <text evidence="2">Belongs to the methylmalonyl-CoA mutase family.</text>
</comment>
<evidence type="ECO:0000313" key="10">
    <source>
        <dbReference type="Proteomes" id="UP001212803"/>
    </source>
</evidence>
<evidence type="ECO:0000256" key="5">
    <source>
        <dbReference type="ARBA" id="ARBA00023235"/>
    </source>
</evidence>
<dbReference type="SUPFAM" id="SSF52242">
    <property type="entry name" value="Cobalamin (vitamin B12)-binding domain"/>
    <property type="match status" value="1"/>
</dbReference>
<dbReference type="Gene3D" id="3.40.50.280">
    <property type="entry name" value="Cobalamin-binding domain"/>
    <property type="match status" value="1"/>
</dbReference>
<organism evidence="9 10">
    <name type="scientific">Tepidiforma flava</name>
    <dbReference type="NCBI Taxonomy" id="3004094"/>
    <lineage>
        <taxon>Bacteria</taxon>
        <taxon>Bacillati</taxon>
        <taxon>Chloroflexota</taxon>
        <taxon>Tepidiformia</taxon>
        <taxon>Tepidiformales</taxon>
        <taxon>Tepidiformaceae</taxon>
        <taxon>Tepidiforma</taxon>
    </lineage>
</organism>
<dbReference type="InterPro" id="IPR006158">
    <property type="entry name" value="Cobalamin-bd"/>
</dbReference>
<dbReference type="RefSeq" id="WP_270057949.1">
    <property type="nucleotide sequence ID" value="NZ_CP115149.1"/>
</dbReference>
<proteinExistence type="inferred from homology"/>
<keyword evidence="4" id="KW-0479">Metal-binding</keyword>
<accession>A0ABY7MDK6</accession>
<dbReference type="SUPFAM" id="SSF51703">
    <property type="entry name" value="Cobalamin (vitamin B12)-dependent enzymes"/>
    <property type="match status" value="1"/>
</dbReference>
<dbReference type="InterPro" id="IPR006159">
    <property type="entry name" value="Acid_CoA_mut_C"/>
</dbReference>
<keyword evidence="5" id="KW-0413">Isomerase</keyword>
<dbReference type="Pfam" id="PF01642">
    <property type="entry name" value="MM_CoA_mutase"/>
    <property type="match status" value="1"/>
</dbReference>
<reference evidence="9 10" key="1">
    <citation type="journal article" date="2023" name="ISME J.">
        <title>Thermophilic Dehalococcoidia with unusual traits shed light on an unexpected past.</title>
        <authorList>
            <person name="Palmer M."/>
            <person name="Covington J.K."/>
            <person name="Zhou E.M."/>
            <person name="Thomas S.C."/>
            <person name="Habib N."/>
            <person name="Seymour C.O."/>
            <person name="Lai D."/>
            <person name="Johnston J."/>
            <person name="Hashimi A."/>
            <person name="Jiao J.Y."/>
            <person name="Muok A.R."/>
            <person name="Liu L."/>
            <person name="Xian W.D."/>
            <person name="Zhi X.Y."/>
            <person name="Li M.M."/>
            <person name="Silva L.P."/>
            <person name="Bowen B.P."/>
            <person name="Louie K."/>
            <person name="Briegel A."/>
            <person name="Pett-Ridge J."/>
            <person name="Weber P.K."/>
            <person name="Tocheva E.I."/>
            <person name="Woyke T."/>
            <person name="Northen T.R."/>
            <person name="Mayali X."/>
            <person name="Li W.J."/>
            <person name="Hedlund B.P."/>
        </authorList>
    </citation>
    <scope>NUCLEOTIDE SEQUENCE [LARGE SCALE GENOMIC DNA]</scope>
    <source>
        <strain evidence="9 10">YIM 72310</strain>
    </source>
</reference>
<dbReference type="InterPro" id="IPR036724">
    <property type="entry name" value="Cobalamin-bd_sf"/>
</dbReference>
<dbReference type="EMBL" id="CP115149">
    <property type="protein sequence ID" value="WBL37436.1"/>
    <property type="molecule type" value="Genomic_DNA"/>
</dbReference>
<keyword evidence="10" id="KW-1185">Reference proteome</keyword>
<dbReference type="Gene3D" id="3.20.20.240">
    <property type="entry name" value="Methylmalonyl-CoA mutase"/>
    <property type="match status" value="1"/>
</dbReference>
<comment type="cofactor">
    <cofactor evidence="1">
        <name>adenosylcob(III)alamin</name>
        <dbReference type="ChEBI" id="CHEBI:18408"/>
    </cofactor>
</comment>
<protein>
    <submittedName>
        <fullName evidence="9">Protein meaA</fullName>
    </submittedName>
</protein>
<evidence type="ECO:0000256" key="4">
    <source>
        <dbReference type="ARBA" id="ARBA00022723"/>
    </source>
</evidence>
<dbReference type="Proteomes" id="UP001212803">
    <property type="component" value="Chromosome"/>
</dbReference>
<dbReference type="PANTHER" id="PTHR48101:SF3">
    <property type="entry name" value="COENZYME B12-DEPENDENT MUTASE"/>
    <property type="match status" value="1"/>
</dbReference>
<evidence type="ECO:0000256" key="7">
    <source>
        <dbReference type="SAM" id="MobiDB-lite"/>
    </source>
</evidence>
<evidence type="ECO:0000256" key="6">
    <source>
        <dbReference type="ARBA" id="ARBA00023285"/>
    </source>
</evidence>
<dbReference type="CDD" id="cd02071">
    <property type="entry name" value="MM_CoA_mut_B12_BD"/>
    <property type="match status" value="1"/>
</dbReference>
<gene>
    <name evidence="9" type="ORF">O0235_07630</name>
</gene>
<keyword evidence="6" id="KW-0170">Cobalt</keyword>
<dbReference type="PANTHER" id="PTHR48101">
    <property type="entry name" value="METHYLMALONYL-COA MUTASE, MITOCHONDRIAL-RELATED"/>
    <property type="match status" value="1"/>
</dbReference>
<name>A0ABY7MDK6_9CHLR</name>
<dbReference type="InterPro" id="IPR006098">
    <property type="entry name" value="MMCoA_mutase_a_cat"/>
</dbReference>
<evidence type="ECO:0000256" key="2">
    <source>
        <dbReference type="ARBA" id="ARBA00008465"/>
    </source>
</evidence>
<dbReference type="InterPro" id="IPR016176">
    <property type="entry name" value="Cbl-dep_enz_cat"/>
</dbReference>
<evidence type="ECO:0000256" key="3">
    <source>
        <dbReference type="ARBA" id="ARBA00022628"/>
    </source>
</evidence>
<dbReference type="Pfam" id="PF02310">
    <property type="entry name" value="B12-binding"/>
    <property type="match status" value="1"/>
</dbReference>
<dbReference type="NCBIfam" id="TIGR00641">
    <property type="entry name" value="acid_CoA_mut_N"/>
    <property type="match status" value="1"/>
</dbReference>
<feature type="domain" description="B12-binding" evidence="8">
    <location>
        <begin position="549"/>
        <end position="679"/>
    </location>
</feature>